<dbReference type="Proteomes" id="UP000318102">
    <property type="component" value="Unassembled WGS sequence"/>
</dbReference>
<sequence length="67" mass="6918">MTQTHSSNQVSKAEVQSTKLNKFPGVNIEETQSEFASELSAQGTAQGISQGAQGASAHIAPATADED</sequence>
<evidence type="ECO:0000256" key="1">
    <source>
        <dbReference type="SAM" id="MobiDB-lite"/>
    </source>
</evidence>
<evidence type="ECO:0008006" key="4">
    <source>
        <dbReference type="Google" id="ProtNLM"/>
    </source>
</evidence>
<dbReference type="RefSeq" id="WP_144990126.1">
    <property type="nucleotide sequence ID" value="NZ_VNJK01000001.1"/>
</dbReference>
<organism evidence="2 3">
    <name type="scientific">Paenibacillus agilis</name>
    <dbReference type="NCBI Taxonomy" id="3020863"/>
    <lineage>
        <taxon>Bacteria</taxon>
        <taxon>Bacillati</taxon>
        <taxon>Bacillota</taxon>
        <taxon>Bacilli</taxon>
        <taxon>Bacillales</taxon>
        <taxon>Paenibacillaceae</taxon>
        <taxon>Paenibacillus</taxon>
    </lineage>
</organism>
<accession>A0A559J0Y3</accession>
<dbReference type="EMBL" id="VNJK01000001">
    <property type="protein sequence ID" value="TVX93544.1"/>
    <property type="molecule type" value="Genomic_DNA"/>
</dbReference>
<evidence type="ECO:0000313" key="3">
    <source>
        <dbReference type="Proteomes" id="UP000318102"/>
    </source>
</evidence>
<dbReference type="AlphaFoldDB" id="A0A559J0Y3"/>
<evidence type="ECO:0000313" key="2">
    <source>
        <dbReference type="EMBL" id="TVX93544.1"/>
    </source>
</evidence>
<protein>
    <recommendedName>
        <fullName evidence="4">DUF4025 domain-containing protein</fullName>
    </recommendedName>
</protein>
<proteinExistence type="predicted"/>
<feature type="compositionally biased region" description="Polar residues" evidence="1">
    <location>
        <begin position="29"/>
        <end position="53"/>
    </location>
</feature>
<name>A0A559J0Y3_9BACL</name>
<keyword evidence="3" id="KW-1185">Reference proteome</keyword>
<reference evidence="2 3" key="1">
    <citation type="submission" date="2019-07" db="EMBL/GenBank/DDBJ databases">
        <authorList>
            <person name="Kim J."/>
        </authorList>
    </citation>
    <scope>NUCLEOTIDE SEQUENCE [LARGE SCALE GENOMIC DNA]</scope>
    <source>
        <strain evidence="2 3">N4</strain>
    </source>
</reference>
<feature type="compositionally biased region" description="Polar residues" evidence="1">
    <location>
        <begin position="1"/>
        <end position="20"/>
    </location>
</feature>
<gene>
    <name evidence="2" type="ORF">FPZ44_11065</name>
</gene>
<feature type="region of interest" description="Disordered" evidence="1">
    <location>
        <begin position="1"/>
        <end position="67"/>
    </location>
</feature>
<comment type="caution">
    <text evidence="2">The sequence shown here is derived from an EMBL/GenBank/DDBJ whole genome shotgun (WGS) entry which is preliminary data.</text>
</comment>